<dbReference type="SUPFAM" id="SSF49785">
    <property type="entry name" value="Galactose-binding domain-like"/>
    <property type="match status" value="1"/>
</dbReference>
<feature type="compositionally biased region" description="Low complexity" evidence="3">
    <location>
        <begin position="78"/>
        <end position="95"/>
    </location>
</feature>
<dbReference type="InterPro" id="IPR045093">
    <property type="entry name" value="Cullin"/>
</dbReference>
<dbReference type="SUPFAM" id="SSF75632">
    <property type="entry name" value="Cullin homology domain"/>
    <property type="match status" value="1"/>
</dbReference>
<dbReference type="Pfam" id="PF24742">
    <property type="entry name" value="ARM_CUL7_CUL9"/>
    <property type="match status" value="1"/>
</dbReference>
<protein>
    <recommendedName>
        <fullName evidence="8">Cullin family profile domain-containing protein</fullName>
    </recommendedName>
</protein>
<gene>
    <name evidence="6" type="ORF">GSONMT00022139001</name>
</gene>
<dbReference type="Gene3D" id="2.60.120.260">
    <property type="entry name" value="Galactose-binding domain-like"/>
    <property type="match status" value="1"/>
</dbReference>
<dbReference type="InterPro" id="IPR016158">
    <property type="entry name" value="Cullin_homology"/>
</dbReference>
<dbReference type="Gene3D" id="3.30.230.130">
    <property type="entry name" value="Cullin, Chain C, Domain 2"/>
    <property type="match status" value="1"/>
</dbReference>
<dbReference type="PANTHER" id="PTHR22771:SF4">
    <property type="entry name" value="CULLIN 7-RELATED"/>
    <property type="match status" value="1"/>
</dbReference>
<dbReference type="Pfam" id="PF26557">
    <property type="entry name" value="Cullin_AB"/>
    <property type="match status" value="1"/>
</dbReference>
<feature type="region of interest" description="Disordered" evidence="3">
    <location>
        <begin position="59"/>
        <end position="122"/>
    </location>
</feature>
<evidence type="ECO:0000313" key="6">
    <source>
        <dbReference type="EMBL" id="CDQ80375.1"/>
    </source>
</evidence>
<dbReference type="Gene3D" id="1.20.1310.10">
    <property type="entry name" value="Cullin Repeats"/>
    <property type="match status" value="1"/>
</dbReference>
<dbReference type="InterPro" id="IPR036317">
    <property type="entry name" value="Cullin_homology_sf"/>
</dbReference>
<dbReference type="SMART" id="SM01337">
    <property type="entry name" value="APC10"/>
    <property type="match status" value="1"/>
</dbReference>
<dbReference type="Gene3D" id="1.25.10.10">
    <property type="entry name" value="Leucine-rich Repeat Variant"/>
    <property type="match status" value="1"/>
</dbReference>
<dbReference type="PANTHER" id="PTHR22771">
    <property type="entry name" value="CULLIN AND GALACTOSE-BINDING DOMAIN-CONTAINING"/>
    <property type="match status" value="1"/>
</dbReference>
<dbReference type="InterPro" id="IPR059120">
    <property type="entry name" value="Cullin-like_AB"/>
</dbReference>
<dbReference type="InterPro" id="IPR016024">
    <property type="entry name" value="ARM-type_fold"/>
</dbReference>
<dbReference type="InterPro" id="IPR004939">
    <property type="entry name" value="APC_su10/DOC_dom"/>
</dbReference>
<dbReference type="Pfam" id="PF03256">
    <property type="entry name" value="ANAPC10"/>
    <property type="match status" value="1"/>
</dbReference>
<reference evidence="6" key="1">
    <citation type="journal article" date="2014" name="Nat. Commun.">
        <title>The rainbow trout genome provides novel insights into evolution after whole-genome duplication in vertebrates.</title>
        <authorList>
            <person name="Berthelot C."/>
            <person name="Brunet F."/>
            <person name="Chalopin D."/>
            <person name="Juanchich A."/>
            <person name="Bernard M."/>
            <person name="Noel B."/>
            <person name="Bento P."/>
            <person name="Da Silva C."/>
            <person name="Labadie K."/>
            <person name="Alberti A."/>
            <person name="Aury J.M."/>
            <person name="Louis A."/>
            <person name="Dehais P."/>
            <person name="Bardou P."/>
            <person name="Montfort J."/>
            <person name="Klopp C."/>
            <person name="Cabau C."/>
            <person name="Gaspin C."/>
            <person name="Thorgaard G.H."/>
            <person name="Boussaha M."/>
            <person name="Quillet E."/>
            <person name="Guyomard R."/>
            <person name="Galiana D."/>
            <person name="Bobe J."/>
            <person name="Volff J.N."/>
            <person name="Genet C."/>
            <person name="Wincker P."/>
            <person name="Jaillon O."/>
            <person name="Roest Crollius H."/>
            <person name="Guiguen Y."/>
        </authorList>
    </citation>
    <scope>NUCLEOTIDE SEQUENCE [LARGE SCALE GENOMIC DNA]</scope>
</reference>
<dbReference type="InterPro" id="IPR056405">
    <property type="entry name" value="ARM_CUL7_CUL9"/>
</dbReference>
<dbReference type="InterPro" id="IPR011989">
    <property type="entry name" value="ARM-like"/>
</dbReference>
<evidence type="ECO:0000256" key="2">
    <source>
        <dbReference type="PROSITE-ProRule" id="PRU00330"/>
    </source>
</evidence>
<dbReference type="PROSITE" id="PS51284">
    <property type="entry name" value="DOC"/>
    <property type="match status" value="1"/>
</dbReference>
<feature type="domain" description="Cullin family profile" evidence="4">
    <location>
        <begin position="1009"/>
        <end position="1261"/>
    </location>
</feature>
<evidence type="ECO:0000256" key="3">
    <source>
        <dbReference type="SAM" id="MobiDB-lite"/>
    </source>
</evidence>
<evidence type="ECO:0000256" key="1">
    <source>
        <dbReference type="ARBA" id="ARBA00022843"/>
    </source>
</evidence>
<organism evidence="6 7">
    <name type="scientific">Oncorhynchus mykiss</name>
    <name type="common">Rainbow trout</name>
    <name type="synonym">Salmo gairdneri</name>
    <dbReference type="NCBI Taxonomy" id="8022"/>
    <lineage>
        <taxon>Eukaryota</taxon>
        <taxon>Metazoa</taxon>
        <taxon>Chordata</taxon>
        <taxon>Craniata</taxon>
        <taxon>Vertebrata</taxon>
        <taxon>Euteleostomi</taxon>
        <taxon>Actinopterygii</taxon>
        <taxon>Neopterygii</taxon>
        <taxon>Teleostei</taxon>
        <taxon>Protacanthopterygii</taxon>
        <taxon>Salmoniformes</taxon>
        <taxon>Salmonidae</taxon>
        <taxon>Salmoninae</taxon>
        <taxon>Oncorhynchus</taxon>
    </lineage>
</organism>
<dbReference type="EMBL" id="FR905595">
    <property type="protein sequence ID" value="CDQ80375.1"/>
    <property type="molecule type" value="Genomic_DNA"/>
</dbReference>
<dbReference type="InterPro" id="IPR008979">
    <property type="entry name" value="Galactose-bd-like_sf"/>
</dbReference>
<dbReference type="PROSITE" id="PS50069">
    <property type="entry name" value="CULLIN_2"/>
    <property type="match status" value="1"/>
</dbReference>
<evidence type="ECO:0008006" key="8">
    <source>
        <dbReference type="Google" id="ProtNLM"/>
    </source>
</evidence>
<dbReference type="STRING" id="8022.A0A060XTZ5"/>
<evidence type="ECO:0000259" key="5">
    <source>
        <dbReference type="PROSITE" id="PS51284"/>
    </source>
</evidence>
<dbReference type="SUPFAM" id="SSF48371">
    <property type="entry name" value="ARM repeat"/>
    <property type="match status" value="1"/>
</dbReference>
<feature type="compositionally biased region" description="Acidic residues" evidence="3">
    <location>
        <begin position="108"/>
        <end position="122"/>
    </location>
</feature>
<accession>A0A060XTZ5</accession>
<evidence type="ECO:0000259" key="4">
    <source>
        <dbReference type="PROSITE" id="PS50069"/>
    </source>
</evidence>
<keyword evidence="1" id="KW-0832">Ubl conjugation</keyword>
<reference evidence="6" key="2">
    <citation type="submission" date="2014-03" db="EMBL/GenBank/DDBJ databases">
        <authorList>
            <person name="Genoscope - CEA"/>
        </authorList>
    </citation>
    <scope>NUCLEOTIDE SEQUENCE</scope>
</reference>
<name>A0A060XTZ5_ONCMY</name>
<proteinExistence type="inferred from homology"/>
<feature type="domain" description="DOC" evidence="5">
    <location>
        <begin position="598"/>
        <end position="777"/>
    </location>
</feature>
<dbReference type="PaxDb" id="8022-A0A060XTZ5"/>
<feature type="compositionally biased region" description="Gly residues" evidence="3">
    <location>
        <begin position="68"/>
        <end position="77"/>
    </location>
</feature>
<comment type="similarity">
    <text evidence="2">Belongs to the cullin family.</text>
</comment>
<sequence length="1358" mass="153210">MSDTDEATLIRLSVPGEVARKLLHYLKQTLQNSCLWDLLCSHSFSKHYMRRGGGGLEDDELLPDGCPGSSGLGGGQGTSSSAGTASSSSVMGSFSKKPKKESPTDYISDTESELPMEESNYSEDLEEKMKVFNNSKVQGKKTALEKLGEVVDIMKKSGSDPVQQLAGIKFITKVLEDEGPQERSTLRTDAVQTIRDKVLKLVVDMLSGQPKENVVSTLRLTRTLMVKYEWRVSFATEGGVKAILSCMQEYPTVPQIQQVALATLMVVTGASKYNLSSMSSCCLPLSESATPMMLGVFASIGSATPEGSKGLLAAIPAAIELMLNTPGCMLSVRNGLLVIIMLISSSKSLAEQLVACDVSTVLKKCLAASRPEKWLAIIALNHISMDHKLEKKELMEELDFKDAELKMLVVSLKEMTANKEVILTLEQLLCDNSSQLEEECNQVTRSRETYQDLVRLMDQHRADRATQLSILRILNKVLDNYQEDLLPWHESIEPCLSSMTTFINDREVVQQLIRFLYRLASLNKDYAVVMCRLGTKEALVKALDKHSVNLLMVTELRDLITDCDKYANLYKKMTTSVLAGCIQMVLGQIEEHRRSHQPINIPFFDVFLHNLCQGSSLELKEDKCWEKVEVSSNHHRANKLTDKNPKTYWESNGCTGSHFINIYMHKGVAIRQLSVLVASEDSSYMPARIVVLGGDDPTNINTELNTVNVPPSANRIVLLENMTRFWSIVQIRIKRCQQGGIDTRVHGFEVLGPKPTFWPVFKEQLCCRTYLFYTTKAHTWCQEILEDKAQLLQLFNKLNSALRHEQMFADRFLPDAEAAEALGRTCWEALITPIVQSITISETQVLSPLSWLLTEYLDNAESARRCKSRAAIFNSRVRRLTHLLVHVDTSRVNTEELKPPIKCNGKEGKNKDAAAVSSSSSNFVKPKGKNISSIAGIALCWQGVVQRQVKKFLDSTCSLPDFVERYRNMYLHLKNAMEELFGQQTAFVLALRHGFSAALLQLSILTAMHMSERFAQYIDMMIQESGVDSGNVETLNQLQQFLEPMLFLSGLELANTFEHCYRYYLGDRLLGQSKVWLETAVIMQIGTCFPNRFPQQMLKNLSESEELQQEFHLYRLQQLDKTLQDVNEEMMDDQSSEPDEESEVKVLVLSPRCWAVSSPCYLDNSSRYFPKQLSTYLAEFTDFYSNSQCMYNLTHSKPRRLQWTWLGHAELHYGSCTLYVSTLQMYILLQFNHQPDVSVEALQQATGLSPTVLAHALSPLTAEKGILTTDSPDNNLVNGVLRLNIKALSQSLENHSYCYLLPKQTYLNVDEDAACSLERKRNFIYCLVIQIMKAEKEMNIDNLVFRVRPCSLMCDQWR</sequence>
<evidence type="ECO:0000313" key="7">
    <source>
        <dbReference type="Proteomes" id="UP000193380"/>
    </source>
</evidence>
<dbReference type="Proteomes" id="UP000193380">
    <property type="component" value="Unassembled WGS sequence"/>
</dbReference>